<dbReference type="EMBL" id="LAZR01007407">
    <property type="protein sequence ID" value="KKM85462.1"/>
    <property type="molecule type" value="Genomic_DNA"/>
</dbReference>
<evidence type="ECO:0000313" key="1">
    <source>
        <dbReference type="EMBL" id="KKM85462.1"/>
    </source>
</evidence>
<proteinExistence type="predicted"/>
<dbReference type="AlphaFoldDB" id="A0A0F9NW13"/>
<reference evidence="1" key="1">
    <citation type="journal article" date="2015" name="Nature">
        <title>Complex archaea that bridge the gap between prokaryotes and eukaryotes.</title>
        <authorList>
            <person name="Spang A."/>
            <person name="Saw J.H."/>
            <person name="Jorgensen S.L."/>
            <person name="Zaremba-Niedzwiedzka K."/>
            <person name="Martijn J."/>
            <person name="Lind A.E."/>
            <person name="van Eijk R."/>
            <person name="Schleper C."/>
            <person name="Guy L."/>
            <person name="Ettema T.J."/>
        </authorList>
    </citation>
    <scope>NUCLEOTIDE SEQUENCE</scope>
</reference>
<name>A0A0F9NW13_9ZZZZ</name>
<comment type="caution">
    <text evidence="1">The sequence shown here is derived from an EMBL/GenBank/DDBJ whole genome shotgun (WGS) entry which is preliminary data.</text>
</comment>
<protein>
    <submittedName>
        <fullName evidence="1">Uncharacterized protein</fullName>
    </submittedName>
</protein>
<gene>
    <name evidence="1" type="ORF">LCGC14_1288800</name>
</gene>
<sequence>MTRLAVPSKELALRIVGPIDSFFATRIQRINLANDIPTTVVDEHGNSQHVGTVLDIPNITLTFSAFDVGIKVFSVLTGTDPDSYPGAGVDIVSLDEIDAILYVKDEVVADYVKSCHGRKLQVRDFSFSYSVTGESTEDYTAIGSEKRWFKNDVIVDKETTGATSFTLSETPIQLKNGDYVLSVVLDGIYLTEVASGPATGEYSVSGTTLTTGDSRTSQILMVYHASPAGTNWTDVGDSTIPVAVRGKDVKIEIATNSISRVQSVTINGNLNPQPVREMGNRTVVGYQRQVPIVDGTITVLDVDTELIRLLVTGETDPSDTEFSIEDVCVVSGLSLEVTIYDPCDTTVSGTILKTVYIPTLRITGDAYTSTVNDNASQTYNFMSEDAQCIVYSGSR</sequence>
<organism evidence="1">
    <name type="scientific">marine sediment metagenome</name>
    <dbReference type="NCBI Taxonomy" id="412755"/>
    <lineage>
        <taxon>unclassified sequences</taxon>
        <taxon>metagenomes</taxon>
        <taxon>ecological metagenomes</taxon>
    </lineage>
</organism>
<accession>A0A0F9NW13</accession>